<evidence type="ECO:0000313" key="2">
    <source>
        <dbReference type="EMBL" id="OXU21821.1"/>
    </source>
</evidence>
<evidence type="ECO:0000256" key="1">
    <source>
        <dbReference type="SAM" id="MobiDB-lite"/>
    </source>
</evidence>
<dbReference type="EMBL" id="NNAY01002201">
    <property type="protein sequence ID" value="OXU21821.1"/>
    <property type="molecule type" value="Genomic_DNA"/>
</dbReference>
<feature type="compositionally biased region" description="Low complexity" evidence="1">
    <location>
        <begin position="71"/>
        <end position="82"/>
    </location>
</feature>
<organism evidence="2 3">
    <name type="scientific">Trichomalopsis sarcophagae</name>
    <dbReference type="NCBI Taxonomy" id="543379"/>
    <lineage>
        <taxon>Eukaryota</taxon>
        <taxon>Metazoa</taxon>
        <taxon>Ecdysozoa</taxon>
        <taxon>Arthropoda</taxon>
        <taxon>Hexapoda</taxon>
        <taxon>Insecta</taxon>
        <taxon>Pterygota</taxon>
        <taxon>Neoptera</taxon>
        <taxon>Endopterygota</taxon>
        <taxon>Hymenoptera</taxon>
        <taxon>Apocrita</taxon>
        <taxon>Proctotrupomorpha</taxon>
        <taxon>Chalcidoidea</taxon>
        <taxon>Pteromalidae</taxon>
        <taxon>Pteromalinae</taxon>
        <taxon>Trichomalopsis</taxon>
    </lineage>
</organism>
<feature type="region of interest" description="Disordered" evidence="1">
    <location>
        <begin position="1"/>
        <end position="40"/>
    </location>
</feature>
<feature type="region of interest" description="Disordered" evidence="1">
    <location>
        <begin position="65"/>
        <end position="99"/>
    </location>
</feature>
<feature type="compositionally biased region" description="Acidic residues" evidence="1">
    <location>
        <begin position="83"/>
        <end position="94"/>
    </location>
</feature>
<gene>
    <name evidence="2" type="ORF">TSAR_008954</name>
</gene>
<proteinExistence type="predicted"/>
<name>A0A232ETZ0_9HYME</name>
<protein>
    <submittedName>
        <fullName evidence="2">Uncharacterized protein</fullName>
    </submittedName>
</protein>
<evidence type="ECO:0000313" key="3">
    <source>
        <dbReference type="Proteomes" id="UP000215335"/>
    </source>
</evidence>
<keyword evidence="3" id="KW-1185">Reference proteome</keyword>
<accession>A0A232ETZ0</accession>
<comment type="caution">
    <text evidence="2">The sequence shown here is derived from an EMBL/GenBank/DDBJ whole genome shotgun (WGS) entry which is preliminary data.</text>
</comment>
<dbReference type="Proteomes" id="UP000215335">
    <property type="component" value="Unassembled WGS sequence"/>
</dbReference>
<reference evidence="2 3" key="1">
    <citation type="journal article" date="2017" name="Curr. Biol.">
        <title>The Evolution of Venom by Co-option of Single-Copy Genes.</title>
        <authorList>
            <person name="Martinson E.O."/>
            <person name="Mrinalini"/>
            <person name="Kelkar Y.D."/>
            <person name="Chang C.H."/>
            <person name="Werren J.H."/>
        </authorList>
    </citation>
    <scope>NUCLEOTIDE SEQUENCE [LARGE SCALE GENOMIC DNA]</scope>
    <source>
        <strain evidence="2 3">Alberta</strain>
        <tissue evidence="2">Whole body</tissue>
    </source>
</reference>
<sequence>MKMVKEAENSDNNLVVEHELPLPPKIQHLEDKTEKNQGNQCEIVQEPLFPDQSKTVAECTSIINDNEPAISNQERFSSGESSSDSDDADECESETDNKYEETPFVRNLKIWYFNHIIPQTHLDEVLKTLKPYQPEHPECSKTF</sequence>
<dbReference type="AlphaFoldDB" id="A0A232ETZ0"/>